<sequence>MKKSVMALLLLLGSLGAWAAGPVLEVWKSPYCGCCGKWVEHMQKAGFVAKVHEVQDVSAQRKALGIPDSLGSCHTAKVGGYVLEGHVPAQDVQRLLREKPKAVGLAVPGMPPASPGMDLPMTGDRSYETLLVQSDGKTRRFALHE</sequence>
<evidence type="ECO:0000313" key="2">
    <source>
        <dbReference type="EMBL" id="KAF7600224.1"/>
    </source>
</evidence>
<keyword evidence="5" id="KW-1185">Reference proteome</keyword>
<dbReference type="Proteomes" id="UP000216107">
    <property type="component" value="Unassembled WGS sequence"/>
</dbReference>
<dbReference type="AlphaFoldDB" id="A0A272EXB4"/>
<evidence type="ECO:0000313" key="3">
    <source>
        <dbReference type="EMBL" id="PAS94758.1"/>
    </source>
</evidence>
<accession>A0A272EXB4</accession>
<feature type="chain" id="PRO_5012312252" evidence="1">
    <location>
        <begin position="20"/>
        <end position="145"/>
    </location>
</feature>
<organism evidence="3 4">
    <name type="scientific">Candidatus Dactylopiibacterium carminicum</name>
    <dbReference type="NCBI Taxonomy" id="857335"/>
    <lineage>
        <taxon>Bacteria</taxon>
        <taxon>Pseudomonadati</taxon>
        <taxon>Pseudomonadota</taxon>
        <taxon>Betaproteobacteria</taxon>
        <taxon>Rhodocyclales</taxon>
        <taxon>Rhodocyclaceae</taxon>
        <taxon>Candidatus Dactylopiibacterium</taxon>
    </lineage>
</organism>
<gene>
    <name evidence="2" type="ORF">BGI27_04015</name>
    <name evidence="3" type="ORF">CGU29_02290</name>
</gene>
<evidence type="ECO:0000256" key="1">
    <source>
        <dbReference type="SAM" id="SignalP"/>
    </source>
</evidence>
<dbReference type="RefSeq" id="WP_095523623.1">
    <property type="nucleotide sequence ID" value="NZ_MDUX01000008.1"/>
</dbReference>
<protein>
    <submittedName>
        <fullName evidence="3">Metal-binding protein</fullName>
    </submittedName>
</protein>
<comment type="caution">
    <text evidence="3">The sequence shown here is derived from an EMBL/GenBank/DDBJ whole genome shotgun (WGS) entry which is preliminary data.</text>
</comment>
<proteinExistence type="predicted"/>
<dbReference type="Pfam" id="PF04214">
    <property type="entry name" value="DUF411"/>
    <property type="match status" value="1"/>
</dbReference>
<feature type="signal peptide" evidence="1">
    <location>
        <begin position="1"/>
        <end position="19"/>
    </location>
</feature>
<dbReference type="OrthoDB" id="14727at2"/>
<reference evidence="3 4" key="2">
    <citation type="submission" date="2017-07" db="EMBL/GenBank/DDBJ databases">
        <title>Candidatus Dactylopiibacterium carminicum, a nitrogen-fixing symbiont of the cochineal insect Dactylopius coccus and Dactylopius opuntiae (Hemiptera: Coccoidea: Dactylopiidae).</title>
        <authorList>
            <person name="Vera A."/>
        </authorList>
    </citation>
    <scope>NUCLEOTIDE SEQUENCE [LARGE SCALE GENOMIC DNA]</scope>
    <source>
        <strain evidence="3 4">NFDCM</strain>
    </source>
</reference>
<dbReference type="EMBL" id="MDUX01000008">
    <property type="protein sequence ID" value="KAF7600224.1"/>
    <property type="molecule type" value="Genomic_DNA"/>
</dbReference>
<keyword evidence="1" id="KW-0732">Signal</keyword>
<evidence type="ECO:0000313" key="5">
    <source>
        <dbReference type="Proteomes" id="UP000623509"/>
    </source>
</evidence>
<evidence type="ECO:0000313" key="4">
    <source>
        <dbReference type="Proteomes" id="UP000216107"/>
    </source>
</evidence>
<dbReference type="EMBL" id="NMRN01000004">
    <property type="protein sequence ID" value="PAS94758.1"/>
    <property type="molecule type" value="Genomic_DNA"/>
</dbReference>
<reference evidence="2 5" key="1">
    <citation type="submission" date="2016-08" db="EMBL/GenBank/DDBJ databases">
        <title>Candidatus Dactylopiibacterium carminicum genome sequence.</title>
        <authorList>
            <person name="Ramirez-Puebla S.T."/>
            <person name="Ormeno-Orrillo E."/>
            <person name="Vera-Ponce De Leon A."/>
            <person name="Luis L."/>
            <person name="Sanchez-Flores A."/>
            <person name="Monica R."/>
            <person name="Martinez-Romero E."/>
        </authorList>
    </citation>
    <scope>NUCLEOTIDE SEQUENCE [LARGE SCALE GENOMIC DNA]</scope>
    <source>
        <strain evidence="2">END1</strain>
    </source>
</reference>
<dbReference type="InterPro" id="IPR007332">
    <property type="entry name" value="DUF411"/>
</dbReference>
<name>A0A272EXB4_9RHOO</name>
<dbReference type="Proteomes" id="UP000623509">
    <property type="component" value="Unassembled WGS sequence"/>
</dbReference>